<sequence>MTPKILLEQTDLSSFEIAVRELRERMVTYPEDWDEAVMGPESPRPKERLKREKEVYAISRLVGQVPALAALPIKIVHSEEPDFEVLSGTVSYGIEHVELIPQGQAWRRQIRADMLKRGEKLQDWSFIRPAFPSAPLQERSEIENDLRNNPPGPGWVGDEVEKQWTEALSAYVKDKVHKAKRYKQFDANWLLVYDNWPVPILDLPLAGRLAQSQLMEAAAFTAFDTVAVIQRNFILLFSQDGLRRVPLDHSA</sequence>
<keyword evidence="2" id="KW-1185">Reference proteome</keyword>
<dbReference type="Proteomes" id="UP001367030">
    <property type="component" value="Unassembled WGS sequence"/>
</dbReference>
<dbReference type="EMBL" id="JBBKZS010000008">
    <property type="protein sequence ID" value="MEJ8856965.1"/>
    <property type="molecule type" value="Genomic_DNA"/>
</dbReference>
<proteinExistence type="predicted"/>
<gene>
    <name evidence="1" type="ORF">WKW79_20485</name>
</gene>
<accession>A0ABU8XAS9</accession>
<evidence type="ECO:0000313" key="1">
    <source>
        <dbReference type="EMBL" id="MEJ8856965.1"/>
    </source>
</evidence>
<comment type="caution">
    <text evidence="1">The sequence shown here is derived from an EMBL/GenBank/DDBJ whole genome shotgun (WGS) entry which is preliminary data.</text>
</comment>
<name>A0ABU8XAS9_9BURK</name>
<reference evidence="1 2" key="1">
    <citation type="submission" date="2024-03" db="EMBL/GenBank/DDBJ databases">
        <title>Novel species of the genus Variovorax.</title>
        <authorList>
            <person name="Liu Q."/>
            <person name="Xin Y.-H."/>
        </authorList>
    </citation>
    <scope>NUCLEOTIDE SEQUENCE [LARGE SCALE GENOMIC DNA]</scope>
    <source>
        <strain evidence="1 2">KACC 18901</strain>
    </source>
</reference>
<organism evidence="1 2">
    <name type="scientific">Variovorax robiniae</name>
    <dbReference type="NCBI Taxonomy" id="1836199"/>
    <lineage>
        <taxon>Bacteria</taxon>
        <taxon>Pseudomonadati</taxon>
        <taxon>Pseudomonadota</taxon>
        <taxon>Betaproteobacteria</taxon>
        <taxon>Burkholderiales</taxon>
        <taxon>Comamonadaceae</taxon>
        <taxon>Variovorax</taxon>
    </lineage>
</organism>
<evidence type="ECO:0000313" key="2">
    <source>
        <dbReference type="Proteomes" id="UP001367030"/>
    </source>
</evidence>
<dbReference type="RefSeq" id="WP_340337034.1">
    <property type="nucleotide sequence ID" value="NZ_JBBKZS010000008.1"/>
</dbReference>
<protein>
    <submittedName>
        <fullName evidence="1">Uncharacterized protein</fullName>
    </submittedName>
</protein>